<dbReference type="GO" id="GO:0005794">
    <property type="term" value="C:Golgi apparatus"/>
    <property type="evidence" value="ECO:0007669"/>
    <property type="project" value="UniProtKB-SubCell"/>
</dbReference>
<evidence type="ECO:0000256" key="1">
    <source>
        <dbReference type="ARBA" id="ARBA00004141"/>
    </source>
</evidence>
<gene>
    <name evidence="20" type="primary">RvY_17299-1</name>
    <name evidence="20" type="synonym">RvY_17299.1</name>
    <name evidence="20" type="ORF">RvY_17299</name>
</gene>
<comment type="caution">
    <text evidence="20">The sequence shown here is derived from an EMBL/GenBank/DDBJ whole genome shotgun (WGS) entry which is preliminary data.</text>
</comment>
<organism evidence="20 21">
    <name type="scientific">Ramazzottius varieornatus</name>
    <name type="common">Water bear</name>
    <name type="synonym">Tardigrade</name>
    <dbReference type="NCBI Taxonomy" id="947166"/>
    <lineage>
        <taxon>Eukaryota</taxon>
        <taxon>Metazoa</taxon>
        <taxon>Ecdysozoa</taxon>
        <taxon>Tardigrada</taxon>
        <taxon>Eutardigrada</taxon>
        <taxon>Parachela</taxon>
        <taxon>Hypsibioidea</taxon>
        <taxon>Ramazzottiidae</taxon>
        <taxon>Ramazzottius</taxon>
    </lineage>
</organism>
<dbReference type="PANTHER" id="PTHR15664:SF6">
    <property type="entry name" value="TRANSMEMBRANE PROTEIN 230"/>
    <property type="match status" value="1"/>
</dbReference>
<dbReference type="Proteomes" id="UP000186922">
    <property type="component" value="Unassembled WGS sequence"/>
</dbReference>
<dbReference type="AlphaFoldDB" id="A0A1D1W1P1"/>
<dbReference type="GO" id="GO:0016020">
    <property type="term" value="C:membrane"/>
    <property type="evidence" value="ECO:0007669"/>
    <property type="project" value="UniProtKB-SubCell"/>
</dbReference>
<comment type="subcellular location">
    <subcellularLocation>
        <location evidence="5">Cytoplasmic vesicle</location>
        <location evidence="5">Autophagosome</location>
    </subcellularLocation>
    <subcellularLocation>
        <location evidence="3">Cytoplasmic vesicle</location>
        <location evidence="3">Secretory vesicle</location>
        <location evidence="3">Synaptic vesicle</location>
    </subcellularLocation>
    <subcellularLocation>
        <location evidence="4">Early endosome</location>
    </subcellularLocation>
    <subcellularLocation>
        <location evidence="6">Golgi apparatus</location>
        <location evidence="6">trans-Golgi network</location>
    </subcellularLocation>
    <subcellularLocation>
        <location evidence="7">Late endosome</location>
    </subcellularLocation>
    <subcellularLocation>
        <location evidence="1">Membrane</location>
        <topology evidence="1">Multi-pass membrane protein</topology>
    </subcellularLocation>
    <subcellularLocation>
        <location evidence="2">Recycling endosome</location>
    </subcellularLocation>
</comment>
<feature type="compositionally biased region" description="Basic and acidic residues" evidence="18">
    <location>
        <begin position="19"/>
        <end position="34"/>
    </location>
</feature>
<name>A0A1D1W1P1_RAMVA</name>
<comment type="similarity">
    <text evidence="8">Belongs to the TMEM134/TMEM230 family.</text>
</comment>
<dbReference type="GO" id="GO:0005770">
    <property type="term" value="C:late endosome"/>
    <property type="evidence" value="ECO:0007669"/>
    <property type="project" value="UniProtKB-SubCell"/>
</dbReference>
<proteinExistence type="inferred from homology"/>
<evidence type="ECO:0000256" key="13">
    <source>
        <dbReference type="ARBA" id="ARBA00023034"/>
    </source>
</evidence>
<evidence type="ECO:0000256" key="16">
    <source>
        <dbReference type="ARBA" id="ARBA00024003"/>
    </source>
</evidence>
<keyword evidence="11 19" id="KW-1133">Transmembrane helix</keyword>
<dbReference type="InterPro" id="IPR044234">
    <property type="entry name" value="TMEM230"/>
</dbReference>
<evidence type="ECO:0000256" key="14">
    <source>
        <dbReference type="ARBA" id="ARBA00023136"/>
    </source>
</evidence>
<reference evidence="20 21" key="1">
    <citation type="journal article" date="2016" name="Nat. Commun.">
        <title>Extremotolerant tardigrade genome and improved radiotolerance of human cultured cells by tardigrade-unique protein.</title>
        <authorList>
            <person name="Hashimoto T."/>
            <person name="Horikawa D.D."/>
            <person name="Saito Y."/>
            <person name="Kuwahara H."/>
            <person name="Kozuka-Hata H."/>
            <person name="Shin-I T."/>
            <person name="Minakuchi Y."/>
            <person name="Ohishi K."/>
            <person name="Motoyama A."/>
            <person name="Aizu T."/>
            <person name="Enomoto A."/>
            <person name="Kondo K."/>
            <person name="Tanaka S."/>
            <person name="Hara Y."/>
            <person name="Koshikawa S."/>
            <person name="Sagara H."/>
            <person name="Miura T."/>
            <person name="Yokobori S."/>
            <person name="Miyagawa K."/>
            <person name="Suzuki Y."/>
            <person name="Kubo T."/>
            <person name="Oyama M."/>
            <person name="Kohara Y."/>
            <person name="Fujiyama A."/>
            <person name="Arakawa K."/>
            <person name="Katayama T."/>
            <person name="Toyoda A."/>
            <person name="Kunieda T."/>
        </authorList>
    </citation>
    <scope>NUCLEOTIDE SEQUENCE [LARGE SCALE GENOMIC DNA]</scope>
    <source>
        <strain evidence="20 21">YOKOZUNA-1</strain>
    </source>
</reference>
<keyword evidence="21" id="KW-1185">Reference proteome</keyword>
<keyword evidence="10" id="KW-0967">Endosome</keyword>
<evidence type="ECO:0000256" key="10">
    <source>
        <dbReference type="ARBA" id="ARBA00022753"/>
    </source>
</evidence>
<evidence type="ECO:0000256" key="9">
    <source>
        <dbReference type="ARBA" id="ARBA00022692"/>
    </source>
</evidence>
<evidence type="ECO:0000256" key="6">
    <source>
        <dbReference type="ARBA" id="ARBA00004601"/>
    </source>
</evidence>
<evidence type="ECO:0000256" key="17">
    <source>
        <dbReference type="ARBA" id="ARBA00024088"/>
    </source>
</evidence>
<dbReference type="InterPro" id="IPR008590">
    <property type="entry name" value="TMEM_230/134"/>
</dbReference>
<accession>A0A1D1W1P1</accession>
<keyword evidence="15" id="KW-0968">Cytoplasmic vesicle</keyword>
<protein>
    <recommendedName>
        <fullName evidence="17">Transmembrane protein 230</fullName>
    </recommendedName>
</protein>
<evidence type="ECO:0000256" key="7">
    <source>
        <dbReference type="ARBA" id="ARBA00004603"/>
    </source>
</evidence>
<evidence type="ECO:0000256" key="5">
    <source>
        <dbReference type="ARBA" id="ARBA00004419"/>
    </source>
</evidence>
<keyword evidence="13" id="KW-0333">Golgi apparatus</keyword>
<evidence type="ECO:0000256" key="4">
    <source>
        <dbReference type="ARBA" id="ARBA00004412"/>
    </source>
</evidence>
<keyword evidence="12" id="KW-0770">Synapse</keyword>
<dbReference type="PANTHER" id="PTHR15664">
    <property type="entry name" value="C20ORF30 PROTEIN"/>
    <property type="match status" value="1"/>
</dbReference>
<evidence type="ECO:0000256" key="12">
    <source>
        <dbReference type="ARBA" id="ARBA00023018"/>
    </source>
</evidence>
<keyword evidence="14 19" id="KW-0472">Membrane</keyword>
<evidence type="ECO:0000256" key="8">
    <source>
        <dbReference type="ARBA" id="ARBA00007743"/>
    </source>
</evidence>
<evidence type="ECO:0000256" key="18">
    <source>
        <dbReference type="SAM" id="MobiDB-lite"/>
    </source>
</evidence>
<feature type="transmembrane region" description="Helical" evidence="19">
    <location>
        <begin position="65"/>
        <end position="86"/>
    </location>
</feature>
<evidence type="ECO:0000256" key="15">
    <source>
        <dbReference type="ARBA" id="ARBA00023329"/>
    </source>
</evidence>
<feature type="region of interest" description="Disordered" evidence="18">
    <location>
        <begin position="1"/>
        <end position="39"/>
    </location>
</feature>
<feature type="transmembrane region" description="Helical" evidence="19">
    <location>
        <begin position="98"/>
        <end position="116"/>
    </location>
</feature>
<dbReference type="EMBL" id="BDGG01000015">
    <property type="protein sequence ID" value="GAV07470.1"/>
    <property type="molecule type" value="Genomic_DNA"/>
</dbReference>
<keyword evidence="9 19" id="KW-0812">Transmembrane</keyword>
<evidence type="ECO:0000313" key="21">
    <source>
        <dbReference type="Proteomes" id="UP000186922"/>
    </source>
</evidence>
<comment type="function">
    <text evidence="16">Involved in trafficking and recycling of synaptic vesicles.</text>
</comment>
<dbReference type="GO" id="GO:0055037">
    <property type="term" value="C:recycling endosome"/>
    <property type="evidence" value="ECO:0007669"/>
    <property type="project" value="UniProtKB-SubCell"/>
</dbReference>
<dbReference type="GO" id="GO:0005769">
    <property type="term" value="C:early endosome"/>
    <property type="evidence" value="ECO:0007669"/>
    <property type="project" value="UniProtKB-SubCell"/>
</dbReference>
<evidence type="ECO:0000256" key="2">
    <source>
        <dbReference type="ARBA" id="ARBA00004172"/>
    </source>
</evidence>
<evidence type="ECO:0000256" key="3">
    <source>
        <dbReference type="ARBA" id="ARBA00004234"/>
    </source>
</evidence>
<dbReference type="GO" id="GO:0005776">
    <property type="term" value="C:autophagosome"/>
    <property type="evidence" value="ECO:0007669"/>
    <property type="project" value="UniProtKB-SubCell"/>
</dbReference>
<dbReference type="Pfam" id="PF05915">
    <property type="entry name" value="TMEM_230_134"/>
    <property type="match status" value="1"/>
</dbReference>
<dbReference type="GO" id="GO:0008021">
    <property type="term" value="C:synaptic vesicle"/>
    <property type="evidence" value="ECO:0007669"/>
    <property type="project" value="UniProtKB-SubCell"/>
</dbReference>
<dbReference type="STRING" id="947166.A0A1D1W1P1"/>
<sequence>MNDKFQDPHVPGDSPLTELRSRSRPRADDKEHFIQESSSQGEFLESQYKSYFYDNPSIKAPKASIIRAVVLLVIGTVLTILGSLLLSGYFRSIYADRTWPVLTIGLMCFIPGFYYTRIAYYAYRGYPGFSYTDIPGED</sequence>
<dbReference type="OrthoDB" id="5597044at2759"/>
<evidence type="ECO:0000256" key="11">
    <source>
        <dbReference type="ARBA" id="ARBA00022989"/>
    </source>
</evidence>
<evidence type="ECO:0000313" key="20">
    <source>
        <dbReference type="EMBL" id="GAV07470.1"/>
    </source>
</evidence>
<evidence type="ECO:0000256" key="19">
    <source>
        <dbReference type="SAM" id="Phobius"/>
    </source>
</evidence>